<dbReference type="AlphaFoldDB" id="A0A1F8BAB0"/>
<feature type="transmembrane region" description="Helical" evidence="8">
    <location>
        <begin position="134"/>
        <end position="154"/>
    </location>
</feature>
<evidence type="ECO:0000256" key="8">
    <source>
        <dbReference type="SAM" id="Phobius"/>
    </source>
</evidence>
<protein>
    <recommendedName>
        <fullName evidence="9">Glycosyltransferase RgtA/B/C/D-like domain-containing protein</fullName>
    </recommendedName>
</protein>
<feature type="transmembrane region" description="Helical" evidence="8">
    <location>
        <begin position="228"/>
        <end position="249"/>
    </location>
</feature>
<reference evidence="10 11" key="1">
    <citation type="journal article" date="2016" name="Nat. Commun.">
        <title>Thousands of microbial genomes shed light on interconnected biogeochemical processes in an aquifer system.</title>
        <authorList>
            <person name="Anantharaman K."/>
            <person name="Brown C.T."/>
            <person name="Hug L.A."/>
            <person name="Sharon I."/>
            <person name="Castelle C.J."/>
            <person name="Probst A.J."/>
            <person name="Thomas B.C."/>
            <person name="Singh A."/>
            <person name="Wilkins M.J."/>
            <person name="Karaoz U."/>
            <person name="Brodie E.L."/>
            <person name="Williams K.H."/>
            <person name="Hubbard S.S."/>
            <person name="Banfield J.F."/>
        </authorList>
    </citation>
    <scope>NUCLEOTIDE SEQUENCE [LARGE SCALE GENOMIC DNA]</scope>
</reference>
<comment type="caution">
    <text evidence="10">The sequence shown here is derived from an EMBL/GenBank/DDBJ whole genome shotgun (WGS) entry which is preliminary data.</text>
</comment>
<evidence type="ECO:0000256" key="3">
    <source>
        <dbReference type="ARBA" id="ARBA00022676"/>
    </source>
</evidence>
<dbReference type="GO" id="GO:0016763">
    <property type="term" value="F:pentosyltransferase activity"/>
    <property type="evidence" value="ECO:0007669"/>
    <property type="project" value="TreeGrafter"/>
</dbReference>
<keyword evidence="4" id="KW-0808">Transferase</keyword>
<evidence type="ECO:0000256" key="2">
    <source>
        <dbReference type="ARBA" id="ARBA00022475"/>
    </source>
</evidence>
<evidence type="ECO:0000256" key="7">
    <source>
        <dbReference type="ARBA" id="ARBA00023136"/>
    </source>
</evidence>
<feature type="transmembrane region" description="Helical" evidence="8">
    <location>
        <begin position="324"/>
        <end position="343"/>
    </location>
</feature>
<evidence type="ECO:0000256" key="5">
    <source>
        <dbReference type="ARBA" id="ARBA00022692"/>
    </source>
</evidence>
<evidence type="ECO:0000256" key="4">
    <source>
        <dbReference type="ARBA" id="ARBA00022679"/>
    </source>
</evidence>
<feature type="transmembrane region" description="Helical" evidence="8">
    <location>
        <begin position="70"/>
        <end position="91"/>
    </location>
</feature>
<evidence type="ECO:0000256" key="6">
    <source>
        <dbReference type="ARBA" id="ARBA00022989"/>
    </source>
</evidence>
<keyword evidence="5 8" id="KW-0812">Transmembrane</keyword>
<dbReference type="EMBL" id="MGHA01000013">
    <property type="protein sequence ID" value="OGM60971.1"/>
    <property type="molecule type" value="Genomic_DNA"/>
</dbReference>
<keyword evidence="6 8" id="KW-1133">Transmembrane helix</keyword>
<dbReference type="PANTHER" id="PTHR33908">
    <property type="entry name" value="MANNOSYLTRANSFERASE YKCB-RELATED"/>
    <property type="match status" value="1"/>
</dbReference>
<comment type="subcellular location">
    <subcellularLocation>
        <location evidence="1">Cell membrane</location>
        <topology evidence="1">Multi-pass membrane protein</topology>
    </subcellularLocation>
</comment>
<sequence length="519" mass="60565">MTTRNDIKGWWLGIFREVRSHTTIYVLLTTILLGAFFVRAFRVQELLAFYFDQGRDALVIWKLWHEGKPFLIGPVTGLAGIFLGPFYYYLIAPFYLIGGGNPAYPAIFLAFISTLGVFMLYFLGAKFLSRETGLIAATIGSFSYFIVLAGRWLANPTPILLSSMLLLWFMWELAKNGNKRYWYGVAIMVGVSMHFESASAIFYIPMVLIFIVWYLIKLYKERQLSYEILKVLAIAGILFFLTLTPQIAFNFKHENILLNNIQKIILEEKSFSLDYKKVISWRLKYFWGVFSYKIFPGWVFYAFIFSMLSFFVLIVKRRELRDKYILPLLILFIGIPMVGYTLYQGNYGNIYDYYMTGYYLPMILFFSLGLGLLWKTNSGKIAVLIFFILFFTLSGTLIKNLLNDDLKGPAHVSMGNQLTAVNWAYKDAERFTEFNVDVYVPPVIPHSYDYLFKWIGTKKCGNNLCGLVEERRQYVYTLFEQDPPHPERLENWISRYYDTSEVEEEFKSGGITVQRRRRI</sequence>
<dbReference type="InterPro" id="IPR050297">
    <property type="entry name" value="LipidA_mod_glycosyltrf_83"/>
</dbReference>
<dbReference type="Pfam" id="PF13231">
    <property type="entry name" value="PMT_2"/>
    <property type="match status" value="1"/>
</dbReference>
<name>A0A1F8BAB0_9BACT</name>
<keyword evidence="2" id="KW-1003">Cell membrane</keyword>
<dbReference type="PANTHER" id="PTHR33908:SF11">
    <property type="entry name" value="MEMBRANE PROTEIN"/>
    <property type="match status" value="1"/>
</dbReference>
<feature type="transmembrane region" description="Helical" evidence="8">
    <location>
        <begin position="294"/>
        <end position="315"/>
    </location>
</feature>
<evidence type="ECO:0000259" key="9">
    <source>
        <dbReference type="Pfam" id="PF13231"/>
    </source>
</evidence>
<feature type="transmembrane region" description="Helical" evidence="8">
    <location>
        <begin position="198"/>
        <end position="216"/>
    </location>
</feature>
<evidence type="ECO:0000313" key="11">
    <source>
        <dbReference type="Proteomes" id="UP000177501"/>
    </source>
</evidence>
<gene>
    <name evidence="10" type="ORF">A2955_01745</name>
</gene>
<evidence type="ECO:0000313" key="10">
    <source>
        <dbReference type="EMBL" id="OGM60971.1"/>
    </source>
</evidence>
<feature type="transmembrane region" description="Helical" evidence="8">
    <location>
        <begin position="381"/>
        <end position="402"/>
    </location>
</feature>
<dbReference type="InterPro" id="IPR038731">
    <property type="entry name" value="RgtA/B/C-like"/>
</dbReference>
<organism evidence="10 11">
    <name type="scientific">Candidatus Woesebacteria bacterium RIFCSPLOWO2_01_FULL_37_19</name>
    <dbReference type="NCBI Taxonomy" id="1802514"/>
    <lineage>
        <taxon>Bacteria</taxon>
        <taxon>Candidatus Woeseibacteriota</taxon>
    </lineage>
</organism>
<dbReference type="GO" id="GO:0005886">
    <property type="term" value="C:plasma membrane"/>
    <property type="evidence" value="ECO:0007669"/>
    <property type="project" value="UniProtKB-SubCell"/>
</dbReference>
<feature type="transmembrane region" description="Helical" evidence="8">
    <location>
        <begin position="355"/>
        <end position="374"/>
    </location>
</feature>
<keyword evidence="3" id="KW-0328">Glycosyltransferase</keyword>
<dbReference type="Proteomes" id="UP000177501">
    <property type="component" value="Unassembled WGS sequence"/>
</dbReference>
<dbReference type="GO" id="GO:0009103">
    <property type="term" value="P:lipopolysaccharide biosynthetic process"/>
    <property type="evidence" value="ECO:0007669"/>
    <property type="project" value="UniProtKB-ARBA"/>
</dbReference>
<feature type="transmembrane region" description="Helical" evidence="8">
    <location>
        <begin position="22"/>
        <end position="41"/>
    </location>
</feature>
<accession>A0A1F8BAB0</accession>
<feature type="transmembrane region" description="Helical" evidence="8">
    <location>
        <begin position="103"/>
        <end position="122"/>
    </location>
</feature>
<feature type="domain" description="Glycosyltransferase RgtA/B/C/D-like" evidence="9">
    <location>
        <begin position="85"/>
        <end position="239"/>
    </location>
</feature>
<keyword evidence="7 8" id="KW-0472">Membrane</keyword>
<proteinExistence type="predicted"/>
<evidence type="ECO:0000256" key="1">
    <source>
        <dbReference type="ARBA" id="ARBA00004651"/>
    </source>
</evidence>
<dbReference type="STRING" id="1802514.A2955_01745"/>